<dbReference type="NCBIfam" id="TIGR01352">
    <property type="entry name" value="tonB_Cterm"/>
    <property type="match status" value="1"/>
</dbReference>
<dbReference type="AlphaFoldDB" id="A0A6G6Y2F7"/>
<dbReference type="Pfam" id="PF03544">
    <property type="entry name" value="TonB_C"/>
    <property type="match status" value="1"/>
</dbReference>
<dbReference type="Gene3D" id="3.30.1150.10">
    <property type="match status" value="1"/>
</dbReference>
<keyword evidence="13" id="KW-1185">Reference proteome</keyword>
<dbReference type="EMBL" id="CP049109">
    <property type="protein sequence ID" value="QIG78756.1"/>
    <property type="molecule type" value="Genomic_DNA"/>
</dbReference>
<keyword evidence="9" id="KW-0472">Membrane</keyword>
<dbReference type="GO" id="GO:0015031">
    <property type="term" value="P:protein transport"/>
    <property type="evidence" value="ECO:0007669"/>
    <property type="project" value="UniProtKB-KW"/>
</dbReference>
<evidence type="ECO:0000256" key="1">
    <source>
        <dbReference type="ARBA" id="ARBA00004383"/>
    </source>
</evidence>
<dbReference type="PANTHER" id="PTHR33446">
    <property type="entry name" value="PROTEIN TONB-RELATED"/>
    <property type="match status" value="1"/>
</dbReference>
<dbReference type="InterPro" id="IPR006260">
    <property type="entry name" value="TonB/TolA_C"/>
</dbReference>
<keyword evidence="8" id="KW-1133">Transmembrane helix</keyword>
<evidence type="ECO:0000256" key="8">
    <source>
        <dbReference type="ARBA" id="ARBA00022989"/>
    </source>
</evidence>
<dbReference type="RefSeq" id="WP_165325754.1">
    <property type="nucleotide sequence ID" value="NZ_CP049109.1"/>
</dbReference>
<sequence length="272" mass="27713">MSRSFSQWLWSALAVSVLVHGGLLAWIAGAPQSGIELAGGGGGGAAIGIAMAGAPDDAPGEAQAVNAVPEAPAKAEQPPQSPPDPAQPPRLAATHGEPAVRRAHAPLAREAAVDPASAAASAAPAIATEALPSAPHVSRDREAEPPPQHSRERPAAHRAASAGGRSGAPDASGGSGPADHPPGPGNAARDNYSGRVFRHLMRFRRPNVIGPGSAHVRFTVRDDGRVTNISVSRSSGSSRFDREAVRLVRRAAPFPAPPPGAGRDFNFKITGQ</sequence>
<feature type="compositionally biased region" description="Pro residues" evidence="10">
    <location>
        <begin position="79"/>
        <end position="88"/>
    </location>
</feature>
<evidence type="ECO:0000256" key="4">
    <source>
        <dbReference type="ARBA" id="ARBA00022475"/>
    </source>
</evidence>
<feature type="compositionally biased region" description="Basic and acidic residues" evidence="10">
    <location>
        <begin position="137"/>
        <end position="155"/>
    </location>
</feature>
<evidence type="ECO:0000313" key="12">
    <source>
        <dbReference type="EMBL" id="QIG78756.1"/>
    </source>
</evidence>
<name>A0A6G6Y2F7_9SPHN</name>
<dbReference type="KEGG" id="spzr:G5C33_02415"/>
<evidence type="ECO:0000313" key="13">
    <source>
        <dbReference type="Proteomes" id="UP000501568"/>
    </source>
</evidence>
<dbReference type="GO" id="GO:0005886">
    <property type="term" value="C:plasma membrane"/>
    <property type="evidence" value="ECO:0007669"/>
    <property type="project" value="UniProtKB-SubCell"/>
</dbReference>
<accession>A0A6G6Y2F7</accession>
<keyword evidence="7" id="KW-0653">Protein transport</keyword>
<evidence type="ECO:0000256" key="10">
    <source>
        <dbReference type="SAM" id="MobiDB-lite"/>
    </source>
</evidence>
<dbReference type="InterPro" id="IPR037682">
    <property type="entry name" value="TonB_C"/>
</dbReference>
<feature type="compositionally biased region" description="Low complexity" evidence="10">
    <location>
        <begin position="57"/>
        <end position="78"/>
    </location>
</feature>
<evidence type="ECO:0000256" key="3">
    <source>
        <dbReference type="ARBA" id="ARBA00022448"/>
    </source>
</evidence>
<dbReference type="SUPFAM" id="SSF74653">
    <property type="entry name" value="TolA/TonB C-terminal domain"/>
    <property type="match status" value="1"/>
</dbReference>
<gene>
    <name evidence="12" type="ORF">G5C33_02415</name>
</gene>
<proteinExistence type="inferred from homology"/>
<keyword evidence="6" id="KW-0812">Transmembrane</keyword>
<keyword evidence="5" id="KW-0997">Cell inner membrane</keyword>
<feature type="region of interest" description="Disordered" evidence="10">
    <location>
        <begin position="130"/>
        <end position="191"/>
    </location>
</feature>
<dbReference type="PROSITE" id="PS52015">
    <property type="entry name" value="TONB_CTD"/>
    <property type="match status" value="1"/>
</dbReference>
<comment type="similarity">
    <text evidence="2">Belongs to the TonB family.</text>
</comment>
<evidence type="ECO:0000259" key="11">
    <source>
        <dbReference type="PROSITE" id="PS52015"/>
    </source>
</evidence>
<dbReference type="InterPro" id="IPR051045">
    <property type="entry name" value="TonB-dependent_transducer"/>
</dbReference>
<evidence type="ECO:0000256" key="9">
    <source>
        <dbReference type="ARBA" id="ARBA00023136"/>
    </source>
</evidence>
<keyword evidence="4" id="KW-1003">Cell membrane</keyword>
<reference evidence="12 13" key="1">
    <citation type="submission" date="2020-02" db="EMBL/GenBank/DDBJ databases">
        <authorList>
            <person name="Zheng R.K."/>
            <person name="Sun C.M."/>
        </authorList>
    </citation>
    <scope>NUCLEOTIDE SEQUENCE [LARGE SCALE GENOMIC DNA]</scope>
    <source>
        <strain evidence="13">zrk23</strain>
    </source>
</reference>
<comment type="subcellular location">
    <subcellularLocation>
        <location evidence="1">Cell inner membrane</location>
        <topology evidence="1">Single-pass membrane protein</topology>
        <orientation evidence="1">Periplasmic side</orientation>
    </subcellularLocation>
</comment>
<dbReference type="GO" id="GO:0055085">
    <property type="term" value="P:transmembrane transport"/>
    <property type="evidence" value="ECO:0007669"/>
    <property type="project" value="InterPro"/>
</dbReference>
<feature type="compositionally biased region" description="Low complexity" evidence="10">
    <location>
        <begin position="157"/>
        <end position="172"/>
    </location>
</feature>
<organism evidence="12 13">
    <name type="scientific">Stakelama tenebrarum</name>
    <dbReference type="NCBI Taxonomy" id="2711215"/>
    <lineage>
        <taxon>Bacteria</taxon>
        <taxon>Pseudomonadati</taxon>
        <taxon>Pseudomonadota</taxon>
        <taxon>Alphaproteobacteria</taxon>
        <taxon>Sphingomonadales</taxon>
        <taxon>Sphingomonadaceae</taxon>
        <taxon>Stakelama</taxon>
    </lineage>
</organism>
<protein>
    <submittedName>
        <fullName evidence="12">TonB family protein</fullName>
    </submittedName>
</protein>
<evidence type="ECO:0000256" key="5">
    <source>
        <dbReference type="ARBA" id="ARBA00022519"/>
    </source>
</evidence>
<feature type="domain" description="TonB C-terminal" evidence="11">
    <location>
        <begin position="186"/>
        <end position="272"/>
    </location>
</feature>
<evidence type="ECO:0000256" key="7">
    <source>
        <dbReference type="ARBA" id="ARBA00022927"/>
    </source>
</evidence>
<keyword evidence="3" id="KW-0813">Transport</keyword>
<dbReference type="Proteomes" id="UP000501568">
    <property type="component" value="Chromosome"/>
</dbReference>
<feature type="region of interest" description="Disordered" evidence="10">
    <location>
        <begin position="57"/>
        <end position="101"/>
    </location>
</feature>
<evidence type="ECO:0000256" key="2">
    <source>
        <dbReference type="ARBA" id="ARBA00006555"/>
    </source>
</evidence>
<evidence type="ECO:0000256" key="6">
    <source>
        <dbReference type="ARBA" id="ARBA00022692"/>
    </source>
</evidence>